<dbReference type="CDD" id="cd08600">
    <property type="entry name" value="GDPD_EcGlpQ_like"/>
    <property type="match status" value="1"/>
</dbReference>
<evidence type="ECO:0000256" key="4">
    <source>
        <dbReference type="ARBA" id="ARBA00022798"/>
    </source>
</evidence>
<keyword evidence="3 7" id="KW-0732">Signal</keyword>
<comment type="similarity">
    <text evidence="1">Belongs to the glycerophosphoryl diester phosphodiesterase family.</text>
</comment>
<dbReference type="EMBL" id="JACHWZ010000015">
    <property type="protein sequence ID" value="MBB3062297.1"/>
    <property type="molecule type" value="Genomic_DNA"/>
</dbReference>
<evidence type="ECO:0000313" key="10">
    <source>
        <dbReference type="Proteomes" id="UP000535937"/>
    </source>
</evidence>
<comment type="caution">
    <text evidence="9">The sequence shown here is derived from an EMBL/GenBank/DDBJ whole genome shotgun (WGS) entry which is preliminary data.</text>
</comment>
<dbReference type="InterPro" id="IPR030395">
    <property type="entry name" value="GP_PDE_dom"/>
</dbReference>
<feature type="domain" description="GP-PDE" evidence="8">
    <location>
        <begin position="24"/>
        <end position="348"/>
    </location>
</feature>
<evidence type="ECO:0000256" key="2">
    <source>
        <dbReference type="ARBA" id="ARBA00012247"/>
    </source>
</evidence>
<evidence type="ECO:0000313" key="9">
    <source>
        <dbReference type="EMBL" id="MBB3062297.1"/>
    </source>
</evidence>
<evidence type="ECO:0000256" key="1">
    <source>
        <dbReference type="ARBA" id="ARBA00007277"/>
    </source>
</evidence>
<dbReference type="RefSeq" id="WP_183461484.1">
    <property type="nucleotide sequence ID" value="NZ_JACHWZ010000015.1"/>
</dbReference>
<reference evidence="9 10" key="1">
    <citation type="submission" date="2020-08" db="EMBL/GenBank/DDBJ databases">
        <title>Genomic Encyclopedia of Type Strains, Phase III (KMG-III): the genomes of soil and plant-associated and newly described type strains.</title>
        <authorList>
            <person name="Whitman W."/>
        </authorList>
    </citation>
    <scope>NUCLEOTIDE SEQUENCE [LARGE SCALE GENOMIC DNA]</scope>
    <source>
        <strain evidence="9 10">CECT 8799</strain>
    </source>
</reference>
<dbReference type="PANTHER" id="PTHR43620:SF7">
    <property type="entry name" value="GLYCEROPHOSPHODIESTER PHOSPHODIESTERASE GDPD5-RELATED"/>
    <property type="match status" value="1"/>
</dbReference>
<dbReference type="Pfam" id="PF03009">
    <property type="entry name" value="GDPD"/>
    <property type="match status" value="1"/>
</dbReference>
<evidence type="ECO:0000256" key="5">
    <source>
        <dbReference type="ARBA" id="ARBA00022801"/>
    </source>
</evidence>
<dbReference type="PROSITE" id="PS51704">
    <property type="entry name" value="GP_PDE"/>
    <property type="match status" value="1"/>
</dbReference>
<dbReference type="NCBIfam" id="NF008354">
    <property type="entry name" value="PRK11143.1"/>
    <property type="match status" value="1"/>
</dbReference>
<feature type="chain" id="PRO_5031428292" description="glycerophosphodiester phosphodiesterase" evidence="7">
    <location>
        <begin position="24"/>
        <end position="353"/>
    </location>
</feature>
<dbReference type="Proteomes" id="UP000535937">
    <property type="component" value="Unassembled WGS sequence"/>
</dbReference>
<dbReference type="GO" id="GO:0006629">
    <property type="term" value="P:lipid metabolic process"/>
    <property type="evidence" value="ECO:0007669"/>
    <property type="project" value="InterPro"/>
</dbReference>
<keyword evidence="5 9" id="KW-0378">Hydrolase</keyword>
<evidence type="ECO:0000256" key="3">
    <source>
        <dbReference type="ARBA" id="ARBA00022729"/>
    </source>
</evidence>
<keyword evidence="10" id="KW-1185">Reference proteome</keyword>
<dbReference type="SUPFAM" id="SSF51695">
    <property type="entry name" value="PLC-like phosphodiesterases"/>
    <property type="match status" value="1"/>
</dbReference>
<feature type="signal peptide" evidence="7">
    <location>
        <begin position="1"/>
        <end position="23"/>
    </location>
</feature>
<name>A0A7W4WDM4_9GAMM</name>
<comment type="catalytic activity">
    <reaction evidence="6">
        <text>a sn-glycero-3-phosphodiester + H2O = an alcohol + sn-glycerol 3-phosphate + H(+)</text>
        <dbReference type="Rhea" id="RHEA:12969"/>
        <dbReference type="ChEBI" id="CHEBI:15377"/>
        <dbReference type="ChEBI" id="CHEBI:15378"/>
        <dbReference type="ChEBI" id="CHEBI:30879"/>
        <dbReference type="ChEBI" id="CHEBI:57597"/>
        <dbReference type="ChEBI" id="CHEBI:83408"/>
        <dbReference type="EC" id="3.1.4.46"/>
    </reaction>
</comment>
<accession>A0A7W4WDM4</accession>
<dbReference type="PANTHER" id="PTHR43620">
    <property type="entry name" value="GLYCEROPHOSPHORYL DIESTER PHOSPHODIESTERASE"/>
    <property type="match status" value="1"/>
</dbReference>
<proteinExistence type="inferred from homology"/>
<dbReference type="EC" id="3.1.4.46" evidence="2"/>
<dbReference type="FunFam" id="3.20.20.190:FF:000009">
    <property type="entry name" value="Glycerophosphodiester phosphodiesterase, periplasmic"/>
    <property type="match status" value="1"/>
</dbReference>
<evidence type="ECO:0000259" key="8">
    <source>
        <dbReference type="PROSITE" id="PS51704"/>
    </source>
</evidence>
<dbReference type="GO" id="GO:0006071">
    <property type="term" value="P:glycerol metabolic process"/>
    <property type="evidence" value="ECO:0007669"/>
    <property type="project" value="UniProtKB-KW"/>
</dbReference>
<gene>
    <name evidence="9" type="ORF">FHS09_003142</name>
</gene>
<protein>
    <recommendedName>
        <fullName evidence="2">glycerophosphodiester phosphodiesterase</fullName>
        <ecNumber evidence="2">3.1.4.46</ecNumber>
    </recommendedName>
</protein>
<evidence type="ECO:0000256" key="7">
    <source>
        <dbReference type="SAM" id="SignalP"/>
    </source>
</evidence>
<evidence type="ECO:0000256" key="6">
    <source>
        <dbReference type="ARBA" id="ARBA00047512"/>
    </source>
</evidence>
<dbReference type="Gene3D" id="3.20.20.190">
    <property type="entry name" value="Phosphatidylinositol (PI) phosphodiesterase"/>
    <property type="match status" value="1"/>
</dbReference>
<organism evidence="9 10">
    <name type="scientific">Microbulbifer rhizosphaerae</name>
    <dbReference type="NCBI Taxonomy" id="1562603"/>
    <lineage>
        <taxon>Bacteria</taxon>
        <taxon>Pseudomonadati</taxon>
        <taxon>Pseudomonadota</taxon>
        <taxon>Gammaproteobacteria</taxon>
        <taxon>Cellvibrionales</taxon>
        <taxon>Microbulbiferaceae</taxon>
        <taxon>Microbulbifer</taxon>
    </lineage>
</organism>
<dbReference type="InterPro" id="IPR017946">
    <property type="entry name" value="PLC-like_Pdiesterase_TIM-brl"/>
</dbReference>
<dbReference type="GO" id="GO:0042597">
    <property type="term" value="C:periplasmic space"/>
    <property type="evidence" value="ECO:0007669"/>
    <property type="project" value="TreeGrafter"/>
</dbReference>
<dbReference type="GO" id="GO:0008889">
    <property type="term" value="F:glycerophosphodiester phosphodiesterase activity"/>
    <property type="evidence" value="ECO:0007669"/>
    <property type="project" value="UniProtKB-EC"/>
</dbReference>
<dbReference type="AlphaFoldDB" id="A0A7W4WDM4"/>
<sequence length="353" mass="40623">MIHRTLPLCLSLVLILAAGSAHAAVVIAHRGASGYLPEHTLEAKALAYAMRPDYIEQDLVLSKDNRLIVMHDIYLDDITDVAQVFPGRVRKDGRYYTIDFTLTELKRLRVTEAFRNKDGNIAAKYPRRFPLWQSSFQLSTLEEEIELIQGLNKTLGYDIGIYPEIKNPAFHRREGRDIAVLTLVKLKQYGYTDRNKKIYLQCFDAEELQRIKRELMPQLEMDLPLVQLIAKTGWSEKQVEVQGKLENYDYDWMLQPGGLEKIATYADAIGPWLMMMIALLDDNQVVTTDLVQRAHRNNLVVHPYTFRADSQKIPQQIGSFERLLELFIDQLNVDGLFTDHPDKAVEFISRGSR</sequence>
<keyword evidence="4" id="KW-0319">Glycerol metabolism</keyword>